<dbReference type="GO" id="GO:0006635">
    <property type="term" value="P:fatty acid beta-oxidation"/>
    <property type="evidence" value="ECO:0007669"/>
    <property type="project" value="EnsemblFungi"/>
</dbReference>
<dbReference type="Proteomes" id="UP000094112">
    <property type="component" value="Unassembled WGS sequence"/>
</dbReference>
<dbReference type="InterPro" id="IPR052217">
    <property type="entry name" value="Mito/Peroxisomal_Carrier"/>
</dbReference>
<keyword evidence="4 8" id="KW-0812">Transmembrane</keyword>
<dbReference type="RefSeq" id="XP_019041411.1">
    <property type="nucleotide sequence ID" value="XM_019180815.1"/>
</dbReference>
<feature type="non-terminal residue" evidence="10">
    <location>
        <position position="297"/>
    </location>
</feature>
<dbReference type="STRING" id="683960.A0A1E3PAF3"/>
<dbReference type="AlphaFoldDB" id="A0A1E3PAF3"/>
<evidence type="ECO:0000256" key="2">
    <source>
        <dbReference type="ARBA" id="ARBA00006375"/>
    </source>
</evidence>
<feature type="repeat" description="Solcar" evidence="8">
    <location>
        <begin position="111"/>
        <end position="194"/>
    </location>
</feature>
<evidence type="ECO:0000256" key="5">
    <source>
        <dbReference type="ARBA" id="ARBA00022737"/>
    </source>
</evidence>
<sequence length="297" mass="33644">MSNIESAIYGASASIIANTIIYPLDLVKTVIQTQLELKQTPDDEDTELLYKNSLDALIKIYHKQGIKGWYRGLSSSLLGTATQSFTYFYWYSFVRKLWLRIKTLKKWRLINSTPEELLLGMVAAALGQFFTSPISVISTRQQVSPEKNPTLIKTAENILQEDGVTGFWRGLKVSLVLTTNPSITYASFERLKQLFFPMKSLLSPHESFTLGVLSKMLATIITQPLIISKAMLQKNDDKNNQDLKSFQSVLKYLVKNEGVPALWKGILPQLTKGVLVQGFIFMFKDQITVLFKTIFLL</sequence>
<evidence type="ECO:0000256" key="8">
    <source>
        <dbReference type="PROSITE-ProRule" id="PRU00282"/>
    </source>
</evidence>
<comment type="subcellular location">
    <subcellularLocation>
        <location evidence="1">Membrane</location>
        <topology evidence="1">Multi-pass membrane protein</topology>
    </subcellularLocation>
</comment>
<dbReference type="GO" id="GO:0005778">
    <property type="term" value="C:peroxisomal membrane"/>
    <property type="evidence" value="ECO:0007669"/>
    <property type="project" value="EnsemblFungi"/>
</dbReference>
<evidence type="ECO:0000256" key="7">
    <source>
        <dbReference type="ARBA" id="ARBA00023136"/>
    </source>
</evidence>
<evidence type="ECO:0000256" key="1">
    <source>
        <dbReference type="ARBA" id="ARBA00004141"/>
    </source>
</evidence>
<dbReference type="GO" id="GO:0007031">
    <property type="term" value="P:peroxisome organization"/>
    <property type="evidence" value="ECO:0007669"/>
    <property type="project" value="EnsemblFungi"/>
</dbReference>
<keyword evidence="7 8" id="KW-0472">Membrane</keyword>
<feature type="repeat" description="Solcar" evidence="8">
    <location>
        <begin position="1"/>
        <end position="97"/>
    </location>
</feature>
<dbReference type="PROSITE" id="PS50920">
    <property type="entry name" value="SOLCAR"/>
    <property type="match status" value="3"/>
</dbReference>
<comment type="similarity">
    <text evidence="2 9">Belongs to the mitochondrial carrier (TC 2.A.29) family.</text>
</comment>
<evidence type="ECO:0000256" key="3">
    <source>
        <dbReference type="ARBA" id="ARBA00022448"/>
    </source>
</evidence>
<dbReference type="Pfam" id="PF00153">
    <property type="entry name" value="Mito_carr"/>
    <property type="match status" value="3"/>
</dbReference>
<reference evidence="10 11" key="1">
    <citation type="journal article" date="2016" name="Proc. Natl. Acad. Sci. U.S.A.">
        <title>Comparative genomics of biotechnologically important yeasts.</title>
        <authorList>
            <person name="Riley R."/>
            <person name="Haridas S."/>
            <person name="Wolfe K.H."/>
            <person name="Lopes M.R."/>
            <person name="Hittinger C.T."/>
            <person name="Goeker M."/>
            <person name="Salamov A.A."/>
            <person name="Wisecaver J.H."/>
            <person name="Long T.M."/>
            <person name="Calvey C.H."/>
            <person name="Aerts A.L."/>
            <person name="Barry K.W."/>
            <person name="Choi C."/>
            <person name="Clum A."/>
            <person name="Coughlan A.Y."/>
            <person name="Deshpande S."/>
            <person name="Douglass A.P."/>
            <person name="Hanson S.J."/>
            <person name="Klenk H.-P."/>
            <person name="LaButti K.M."/>
            <person name="Lapidus A."/>
            <person name="Lindquist E.A."/>
            <person name="Lipzen A.M."/>
            <person name="Meier-Kolthoff J.P."/>
            <person name="Ohm R.A."/>
            <person name="Otillar R.P."/>
            <person name="Pangilinan J.L."/>
            <person name="Peng Y."/>
            <person name="Rokas A."/>
            <person name="Rosa C.A."/>
            <person name="Scheuner C."/>
            <person name="Sibirny A.A."/>
            <person name="Slot J.C."/>
            <person name="Stielow J.B."/>
            <person name="Sun H."/>
            <person name="Kurtzman C.P."/>
            <person name="Blackwell M."/>
            <person name="Grigoriev I.V."/>
            <person name="Jeffries T.W."/>
        </authorList>
    </citation>
    <scope>NUCLEOTIDE SEQUENCE [LARGE SCALE GENOMIC DNA]</scope>
    <source>
        <strain evidence="11">ATCC 58044 / CBS 1984 / NCYC 433 / NRRL Y-366-8</strain>
    </source>
</reference>
<dbReference type="InterPro" id="IPR018108">
    <property type="entry name" value="MCP_transmembrane"/>
</dbReference>
<name>A0A1E3PAF3_WICAA</name>
<dbReference type="PANTHER" id="PTHR45939">
    <property type="entry name" value="PEROXISOMAL MEMBRANE PROTEIN PMP34-RELATED"/>
    <property type="match status" value="1"/>
</dbReference>
<dbReference type="GO" id="GO:0015867">
    <property type="term" value="P:ATP transport"/>
    <property type="evidence" value="ECO:0007669"/>
    <property type="project" value="EnsemblFungi"/>
</dbReference>
<keyword evidence="6" id="KW-1133">Transmembrane helix</keyword>
<keyword evidence="11" id="KW-1185">Reference proteome</keyword>
<dbReference type="Gene3D" id="1.50.40.10">
    <property type="entry name" value="Mitochondrial carrier domain"/>
    <property type="match status" value="1"/>
</dbReference>
<dbReference type="OrthoDB" id="446044at2759"/>
<keyword evidence="3 9" id="KW-0813">Transport</keyword>
<gene>
    <name evidence="10" type="ORF">WICANDRAFT_19077</name>
</gene>
<dbReference type="GeneID" id="30198061"/>
<accession>A0A1E3PAF3</accession>
<dbReference type="InterPro" id="IPR023395">
    <property type="entry name" value="MCP_dom_sf"/>
</dbReference>
<evidence type="ECO:0008006" key="12">
    <source>
        <dbReference type="Google" id="ProtNLM"/>
    </source>
</evidence>
<dbReference type="PANTHER" id="PTHR45939:SF1">
    <property type="entry name" value="MITOCHONDRIAL THIAMINE PYROPHOSPHATE CARRIER 1-RELATED"/>
    <property type="match status" value="1"/>
</dbReference>
<dbReference type="GO" id="GO:0015217">
    <property type="term" value="F:ADP transmembrane transporter activity"/>
    <property type="evidence" value="ECO:0007669"/>
    <property type="project" value="TreeGrafter"/>
</dbReference>
<evidence type="ECO:0000313" key="11">
    <source>
        <dbReference type="Proteomes" id="UP000094112"/>
    </source>
</evidence>
<organism evidence="10 11">
    <name type="scientific">Wickerhamomyces anomalus (strain ATCC 58044 / CBS 1984 / NCYC 433 / NRRL Y-366-8)</name>
    <name type="common">Yeast</name>
    <name type="synonym">Hansenula anomala</name>
    <dbReference type="NCBI Taxonomy" id="683960"/>
    <lineage>
        <taxon>Eukaryota</taxon>
        <taxon>Fungi</taxon>
        <taxon>Dikarya</taxon>
        <taxon>Ascomycota</taxon>
        <taxon>Saccharomycotina</taxon>
        <taxon>Saccharomycetes</taxon>
        <taxon>Phaffomycetales</taxon>
        <taxon>Wickerhamomycetaceae</taxon>
        <taxon>Wickerhamomyces</taxon>
    </lineage>
</organism>
<dbReference type="SUPFAM" id="SSF103506">
    <property type="entry name" value="Mitochondrial carrier"/>
    <property type="match status" value="1"/>
</dbReference>
<protein>
    <recommendedName>
        <fullName evidence="12">Peroxisomal adenine nucleotide transporter 1</fullName>
    </recommendedName>
</protein>
<evidence type="ECO:0000256" key="9">
    <source>
        <dbReference type="RuleBase" id="RU000488"/>
    </source>
</evidence>
<feature type="repeat" description="Solcar" evidence="8">
    <location>
        <begin position="202"/>
        <end position="290"/>
    </location>
</feature>
<proteinExistence type="inferred from homology"/>
<keyword evidence="5" id="KW-0677">Repeat</keyword>
<evidence type="ECO:0000256" key="6">
    <source>
        <dbReference type="ARBA" id="ARBA00022989"/>
    </source>
</evidence>
<dbReference type="EMBL" id="KV454208">
    <property type="protein sequence ID" value="ODQ62204.1"/>
    <property type="molecule type" value="Genomic_DNA"/>
</dbReference>
<evidence type="ECO:0000256" key="4">
    <source>
        <dbReference type="ARBA" id="ARBA00022692"/>
    </source>
</evidence>
<evidence type="ECO:0000313" key="10">
    <source>
        <dbReference type="EMBL" id="ODQ62204.1"/>
    </source>
</evidence>